<evidence type="ECO:0000256" key="2">
    <source>
        <dbReference type="ARBA" id="ARBA00023315"/>
    </source>
</evidence>
<dbReference type="Pfam" id="PF07167">
    <property type="entry name" value="PhaC_N"/>
    <property type="match status" value="1"/>
</dbReference>
<evidence type="ECO:0000313" key="6">
    <source>
        <dbReference type="Proteomes" id="UP000037511"/>
    </source>
</evidence>
<dbReference type="PANTHER" id="PTHR36837:SF5">
    <property type="entry name" value="POLY-3-HYDROXYBUTYRATE SYNTHASE"/>
    <property type="match status" value="1"/>
</dbReference>
<dbReference type="InterPro" id="IPR022211">
    <property type="entry name" value="PHBC_N"/>
</dbReference>
<comment type="caution">
    <text evidence="5">The sequence shown here is derived from an EMBL/GenBank/DDBJ whole genome shotgun (WGS) entry which is preliminary data.</text>
</comment>
<dbReference type="RefSeq" id="WP_083447425.1">
    <property type="nucleotide sequence ID" value="NZ_LGVG01000018.1"/>
</dbReference>
<dbReference type="InterPro" id="IPR010941">
    <property type="entry name" value="PhaC_N"/>
</dbReference>
<accession>A0AAW3I369</accession>
<keyword evidence="2" id="KW-0012">Acyltransferase</keyword>
<dbReference type="AlphaFoldDB" id="A0AAW3I369"/>
<name>A0AAW3I369_9BURK</name>
<organism evidence="5 6">
    <name type="scientific">Achromobacter spanius</name>
    <dbReference type="NCBI Taxonomy" id="217203"/>
    <lineage>
        <taxon>Bacteria</taxon>
        <taxon>Pseudomonadati</taxon>
        <taxon>Pseudomonadota</taxon>
        <taxon>Betaproteobacteria</taxon>
        <taxon>Burkholderiales</taxon>
        <taxon>Alcaligenaceae</taxon>
        <taxon>Achromobacter</taxon>
    </lineage>
</organism>
<dbReference type="Proteomes" id="UP000037511">
    <property type="component" value="Unassembled WGS sequence"/>
</dbReference>
<reference evidence="5 6" key="1">
    <citation type="submission" date="2015-07" db="EMBL/GenBank/DDBJ databases">
        <title>Draft genome of Achromobacter spanius.</title>
        <authorList>
            <person name="Wang X."/>
        </authorList>
    </citation>
    <scope>NUCLEOTIDE SEQUENCE [LARGE SCALE GENOMIC DNA]</scope>
    <source>
        <strain evidence="5 6">CGMCC9173</strain>
    </source>
</reference>
<evidence type="ECO:0000259" key="3">
    <source>
        <dbReference type="Pfam" id="PF07167"/>
    </source>
</evidence>
<dbReference type="Pfam" id="PF12551">
    <property type="entry name" value="PHBC_N"/>
    <property type="match status" value="1"/>
</dbReference>
<dbReference type="GO" id="GO:0016746">
    <property type="term" value="F:acyltransferase activity"/>
    <property type="evidence" value="ECO:0007669"/>
    <property type="project" value="UniProtKB-KW"/>
</dbReference>
<evidence type="ECO:0000259" key="4">
    <source>
        <dbReference type="Pfam" id="PF12551"/>
    </source>
</evidence>
<protein>
    <submittedName>
        <fullName evidence="5">Poly-beta-hydroxybutyrate polymerase</fullName>
    </submittedName>
</protein>
<evidence type="ECO:0000313" key="5">
    <source>
        <dbReference type="EMBL" id="KNE26851.1"/>
    </source>
</evidence>
<dbReference type="InterPro" id="IPR029058">
    <property type="entry name" value="AB_hydrolase_fold"/>
</dbReference>
<dbReference type="PANTHER" id="PTHR36837">
    <property type="entry name" value="POLY(3-HYDROXYALKANOATE) POLYMERASE SUBUNIT PHAC"/>
    <property type="match status" value="1"/>
</dbReference>
<proteinExistence type="predicted"/>
<evidence type="ECO:0000256" key="1">
    <source>
        <dbReference type="ARBA" id="ARBA00022679"/>
    </source>
</evidence>
<feature type="domain" description="Poly-beta-hydroxybutyrate polymerase N-terminal" evidence="4">
    <location>
        <begin position="25"/>
        <end position="57"/>
    </location>
</feature>
<dbReference type="GO" id="GO:0042619">
    <property type="term" value="P:poly-hydroxybutyrate biosynthetic process"/>
    <property type="evidence" value="ECO:0007669"/>
    <property type="project" value="InterPro"/>
</dbReference>
<dbReference type="InterPro" id="IPR051321">
    <property type="entry name" value="PHA/PHB_synthase"/>
</dbReference>
<keyword evidence="1" id="KW-0808">Transferase</keyword>
<feature type="domain" description="Poly-beta-hydroxybutyrate polymerase N-terminal" evidence="3">
    <location>
        <begin position="96"/>
        <end position="262"/>
    </location>
</feature>
<dbReference type="SUPFAM" id="SSF53474">
    <property type="entry name" value="alpha/beta-Hydrolases"/>
    <property type="match status" value="1"/>
</dbReference>
<gene>
    <name evidence="5" type="ORF">AFM18_15520</name>
</gene>
<sequence>MPKTRSKRAAEEASDNIFNALNYSKEALLARLTGGISPAATTLAMLDWWIHLHAAPGTRLKLAMLYADSIAKLGQHAALCATGGTYASADMPDSPRSAAQAWRREPYQFWMHAFSLTRQWWEQATKQVPGVDAHHVELVSFCARQWCDLFSPANYLLSNPEALQRTADQGGANLVAGFRNFVADLQGMTGNPVDNGADRFQVGKTIAITPGAVVFRNHLLELIQYAPTTATVRPEPIFITPAWIMKYYVLDLSPHNSLIRYLVAQGYTVFCISWRNVGAKDRNLSLEDYRESGFMAALDAVTRVVPDHRVHAVGYCLGGTLLSIAAAAMAGQGDDRLATLTLLAAQTDFTEPGGLGLFIGESEVNFLESMMWAQGYLSAQQMAAAFQALRPMDEACGRATRAYLFGERSAPNDLVAWNADSTHMPYRMHSEYLRKLFLNNELAAGRYQAGGRVIALRNIRTPIFLLGTDADRISPWRSVYKVHYQTDADVRFVLTSGGHNAGVVSEPGHIGRWYRTRDTPANGFRCGPDEWLQDSALHQGSWWPEWSEWLAQRSGAPRPAKQELGVAGTDQSALTLAPGRYVFQR</sequence>
<dbReference type="EMBL" id="LGVG01000018">
    <property type="protein sequence ID" value="KNE26851.1"/>
    <property type="molecule type" value="Genomic_DNA"/>
</dbReference>
<dbReference type="Gene3D" id="3.40.50.1820">
    <property type="entry name" value="alpha/beta hydrolase"/>
    <property type="match status" value="1"/>
</dbReference>